<dbReference type="EMBL" id="JAOAOG010000295">
    <property type="protein sequence ID" value="KAJ6232056.1"/>
    <property type="molecule type" value="Genomic_DNA"/>
</dbReference>
<dbReference type="Proteomes" id="UP001150062">
    <property type="component" value="Unassembled WGS sequence"/>
</dbReference>
<protein>
    <submittedName>
        <fullName evidence="1">Uncharacterized protein</fullName>
    </submittedName>
</protein>
<name>A0ABQ8XHH4_9EUKA</name>
<accession>A0ABQ8XHH4</accession>
<organism evidence="1 2">
    <name type="scientific">Anaeramoeba flamelloides</name>
    <dbReference type="NCBI Taxonomy" id="1746091"/>
    <lineage>
        <taxon>Eukaryota</taxon>
        <taxon>Metamonada</taxon>
        <taxon>Anaeramoebidae</taxon>
        <taxon>Anaeramoeba</taxon>
    </lineage>
</organism>
<evidence type="ECO:0000313" key="1">
    <source>
        <dbReference type="EMBL" id="KAJ6232056.1"/>
    </source>
</evidence>
<proteinExistence type="predicted"/>
<evidence type="ECO:0000313" key="2">
    <source>
        <dbReference type="Proteomes" id="UP001150062"/>
    </source>
</evidence>
<comment type="caution">
    <text evidence="1">The sequence shown here is derived from an EMBL/GenBank/DDBJ whole genome shotgun (WGS) entry which is preliminary data.</text>
</comment>
<sequence length="167" mass="19640">MGNKNNGYTLGIPDSPTVHRKTNRSWKLTVNYCPDIEHITNECIIELTPTQILLKNKSKKIIKSISYYDLDRYGHKENILLLDISKNVCKFHSTSADEIVKEINIYIHQIYIEKVKVIQERKEKRHKVNKYGIAINKSTGRPTKLDKRMFELMDNEGKKERKKTKKH</sequence>
<gene>
    <name evidence="1" type="ORF">M0813_05211</name>
</gene>
<keyword evidence="2" id="KW-1185">Reference proteome</keyword>
<reference evidence="1" key="1">
    <citation type="submission" date="2022-08" db="EMBL/GenBank/DDBJ databases">
        <title>Novel sulfate-reducing endosymbionts in the free-living metamonad Anaeramoeba.</title>
        <authorList>
            <person name="Jerlstrom-Hultqvist J."/>
            <person name="Cepicka I."/>
            <person name="Gallot-Lavallee L."/>
            <person name="Salas-Leiva D."/>
            <person name="Curtis B.A."/>
            <person name="Zahonova K."/>
            <person name="Pipaliya S."/>
            <person name="Dacks J."/>
            <person name="Roger A.J."/>
        </authorList>
    </citation>
    <scope>NUCLEOTIDE SEQUENCE</scope>
    <source>
        <strain evidence="1">Schooner1</strain>
    </source>
</reference>